<proteinExistence type="predicted"/>
<gene>
    <name evidence="1" type="ORF">SCLTRI_LOCUS2585</name>
</gene>
<protein>
    <submittedName>
        <fullName evidence="1">Dbc561a6-757b-4ecd-8e76-fb8c57c2e731</fullName>
    </submittedName>
</protein>
<reference evidence="1" key="1">
    <citation type="submission" date="2020-10" db="EMBL/GenBank/DDBJ databases">
        <authorList>
            <person name="Kusch S."/>
        </authorList>
    </citation>
    <scope>NUCLEOTIDE SEQUENCE</scope>
    <source>
        <strain evidence="1">SwB9</strain>
    </source>
</reference>
<name>A0A8H2VRA5_9HELO</name>
<dbReference type="AlphaFoldDB" id="A0A8H2VRA5"/>
<sequence>MMNAARWLHLCIKKRSYATHLKSLHVCKDDEQNPLTDKTFLEAVKQFIGFETYPDDYVDHIKPNDLPSTTNEYDFVPPLSSKMVPPIGPKHMLHLFKNCSAISQVNSSFYLQRIPCRKIETDRF</sequence>
<comment type="caution">
    <text evidence="1">The sequence shown here is derived from an EMBL/GenBank/DDBJ whole genome shotgun (WGS) entry which is preliminary data.</text>
</comment>
<dbReference type="Proteomes" id="UP000624404">
    <property type="component" value="Unassembled WGS sequence"/>
</dbReference>
<evidence type="ECO:0000313" key="1">
    <source>
        <dbReference type="EMBL" id="CAD6442793.1"/>
    </source>
</evidence>
<organism evidence="1 2">
    <name type="scientific">Sclerotinia trifoliorum</name>
    <dbReference type="NCBI Taxonomy" id="28548"/>
    <lineage>
        <taxon>Eukaryota</taxon>
        <taxon>Fungi</taxon>
        <taxon>Dikarya</taxon>
        <taxon>Ascomycota</taxon>
        <taxon>Pezizomycotina</taxon>
        <taxon>Leotiomycetes</taxon>
        <taxon>Helotiales</taxon>
        <taxon>Sclerotiniaceae</taxon>
        <taxon>Sclerotinia</taxon>
    </lineage>
</organism>
<dbReference type="EMBL" id="CAJHIA010000009">
    <property type="protein sequence ID" value="CAD6442793.1"/>
    <property type="molecule type" value="Genomic_DNA"/>
</dbReference>
<keyword evidence="2" id="KW-1185">Reference proteome</keyword>
<evidence type="ECO:0000313" key="2">
    <source>
        <dbReference type="Proteomes" id="UP000624404"/>
    </source>
</evidence>
<dbReference type="OrthoDB" id="9988102at2759"/>
<accession>A0A8H2VRA5</accession>